<reference evidence="2 3" key="1">
    <citation type="journal article" date="2018" name="Evol. Lett.">
        <title>Horizontal gene cluster transfer increased hallucinogenic mushroom diversity.</title>
        <authorList>
            <person name="Reynolds H.T."/>
            <person name="Vijayakumar V."/>
            <person name="Gluck-Thaler E."/>
            <person name="Korotkin H.B."/>
            <person name="Matheny P.B."/>
            <person name="Slot J.C."/>
        </authorList>
    </citation>
    <scope>NUCLEOTIDE SEQUENCE [LARGE SCALE GENOMIC DNA]</scope>
    <source>
        <strain evidence="2 3">SRW20</strain>
    </source>
</reference>
<evidence type="ECO:0000313" key="3">
    <source>
        <dbReference type="Proteomes" id="UP000284706"/>
    </source>
</evidence>
<evidence type="ECO:0000256" key="1">
    <source>
        <dbReference type="SAM" id="MobiDB-lite"/>
    </source>
</evidence>
<name>A0A409WB38_9AGAR</name>
<dbReference type="Gene3D" id="3.80.10.10">
    <property type="entry name" value="Ribonuclease Inhibitor"/>
    <property type="match status" value="1"/>
</dbReference>
<gene>
    <name evidence="2" type="ORF">CVT26_000968</name>
</gene>
<evidence type="ECO:0008006" key="4">
    <source>
        <dbReference type="Google" id="ProtNLM"/>
    </source>
</evidence>
<protein>
    <recommendedName>
        <fullName evidence="4">F-box domain-containing protein</fullName>
    </recommendedName>
</protein>
<feature type="region of interest" description="Disordered" evidence="1">
    <location>
        <begin position="163"/>
        <end position="186"/>
    </location>
</feature>
<proteinExistence type="predicted"/>
<dbReference type="OrthoDB" id="9994419at2759"/>
<accession>A0A409WB38</accession>
<dbReference type="EMBL" id="NHYE01005233">
    <property type="protein sequence ID" value="PPQ75724.1"/>
    <property type="molecule type" value="Genomic_DNA"/>
</dbReference>
<comment type="caution">
    <text evidence="2">The sequence shown here is derived from an EMBL/GenBank/DDBJ whole genome shotgun (WGS) entry which is preliminary data.</text>
</comment>
<organism evidence="2 3">
    <name type="scientific">Gymnopilus dilepis</name>
    <dbReference type="NCBI Taxonomy" id="231916"/>
    <lineage>
        <taxon>Eukaryota</taxon>
        <taxon>Fungi</taxon>
        <taxon>Dikarya</taxon>
        <taxon>Basidiomycota</taxon>
        <taxon>Agaricomycotina</taxon>
        <taxon>Agaricomycetes</taxon>
        <taxon>Agaricomycetidae</taxon>
        <taxon>Agaricales</taxon>
        <taxon>Agaricineae</taxon>
        <taxon>Hymenogastraceae</taxon>
        <taxon>Gymnopilus</taxon>
    </lineage>
</organism>
<dbReference type="STRING" id="231916.A0A409WB38"/>
<dbReference type="InterPro" id="IPR032675">
    <property type="entry name" value="LRR_dom_sf"/>
</dbReference>
<dbReference type="SUPFAM" id="SSF52047">
    <property type="entry name" value="RNI-like"/>
    <property type="match status" value="1"/>
</dbReference>
<dbReference type="Proteomes" id="UP000284706">
    <property type="component" value="Unassembled WGS sequence"/>
</dbReference>
<dbReference type="InParanoid" id="A0A409WB38"/>
<feature type="compositionally biased region" description="Low complexity" evidence="1">
    <location>
        <begin position="163"/>
        <end position="173"/>
    </location>
</feature>
<evidence type="ECO:0000313" key="2">
    <source>
        <dbReference type="EMBL" id="PPQ75724.1"/>
    </source>
</evidence>
<dbReference type="AlphaFoldDB" id="A0A409WB38"/>
<keyword evidence="3" id="KW-1185">Reference proteome</keyword>
<sequence>MSATAVSHTEIQYPPELLYAICAHVYASGLLPDEPSLDPLVIDGDHGAPTAHPASYPPGYWPEPVARRTLANLCLVNHAWYEAAKPWLWHKLEVRLPRTWLSLVEEIAWNYDEETVDTVMGKTIQEATRVAMNSASVLSNNDSYFKLDENLLGTLEIPDTTISPDLLSPVPSRDPSPRRLRPKSKSPARWKIFRTISDAIQDVMNTRAPGVYVPTPHDPRPGRFVRHLDFNHFRTIGMRRSVEEGVNSRFVTGDRVQAVLKEMPNLTAFGATEYMDGALTLPVLNELFLRGAPSGGRGRPTRGRALMELHDIEEEDRERRRECKDLEAVDLTGCVSAVFVNAFTDFVNTHLLPPADSDSSGEEDDGSRRTRQLLLNEPLLFPGLKRLGMRGVKSILPRYLGPFVLAFPNLTHLDLSGTRLTPEILDALGESSTMRLKSLALARCIKLTSESIARFLVDSAVTSELTELNLYGDMTYVSPITLEDLSKIITQAPCFVNGKLVYLDISSAPVSRDVLLKFKPQPKLRSLGLSHILHLQLKDVTEFIKEKAPNVEILTLVNTSPELTATRQATISLHTQLIRPLCSPPVSFSLSQSSSPPPPPPSRLRVIELSTAVLGALGAGAGSWRIIRSKGGRGWYVDTASAWVAEPGSGGGSVLRRDLPPTHPFRVAMENLSAANGNVSSGVGWHARKMEVRKFCSFIELSHLTIAVQILHGHGMLGREDGLYGAVSFAYQG</sequence>